<gene>
    <name evidence="1" type="ORF">BN1079_00190</name>
</gene>
<dbReference type="STRING" id="1499686.BN1079_00190"/>
<dbReference type="EMBL" id="CCSF01000001">
    <property type="protein sequence ID" value="CDZ92919.1"/>
    <property type="molecule type" value="Genomic_DNA"/>
</dbReference>
<organism evidence="1 2">
    <name type="scientific">Pseudomonas saudiphocaensis</name>
    <dbReference type="NCBI Taxonomy" id="1499686"/>
    <lineage>
        <taxon>Bacteria</taxon>
        <taxon>Pseudomonadati</taxon>
        <taxon>Pseudomonadota</taxon>
        <taxon>Gammaproteobacteria</taxon>
        <taxon>Pseudomonadales</taxon>
        <taxon>Pseudomonadaceae</taxon>
        <taxon>Pseudomonas</taxon>
    </lineage>
</organism>
<dbReference type="HOGENOM" id="CLU_166846_0_0_6"/>
<proteinExistence type="predicted"/>
<dbReference type="AlphaFoldDB" id="A0A078LPD9"/>
<protein>
    <submittedName>
        <fullName evidence="1">Signal transduction histidine kinase</fullName>
    </submittedName>
</protein>
<evidence type="ECO:0000313" key="2">
    <source>
        <dbReference type="Proteomes" id="UP000053902"/>
    </source>
</evidence>
<sequence>MNAVRRLEETGNALREAMVQQDWTSISVLDSQCRQVVEAAMSEPRENESAIRQHLQELTLIYRELVSACQAEQKRVTGELIRINKSQRGANIYKLFG</sequence>
<accession>A0A078LPD9</accession>
<dbReference type="Proteomes" id="UP000053902">
    <property type="component" value="Unassembled WGS sequence"/>
</dbReference>
<keyword evidence="1" id="KW-0808">Transferase</keyword>
<keyword evidence="2" id="KW-1185">Reference proteome</keyword>
<name>A0A078LPD9_9PSED</name>
<keyword evidence="1" id="KW-0418">Kinase</keyword>
<dbReference type="OrthoDB" id="7013020at2"/>
<evidence type="ECO:0000313" key="1">
    <source>
        <dbReference type="EMBL" id="CDZ92919.1"/>
    </source>
</evidence>
<dbReference type="RefSeq" id="WP_037021663.1">
    <property type="nucleotide sequence ID" value="NZ_CCSF01000001.1"/>
</dbReference>
<reference evidence="1 2" key="1">
    <citation type="submission" date="2014-07" db="EMBL/GenBank/DDBJ databases">
        <authorList>
            <person name="Urmite Genomes Urmite Genomes"/>
        </authorList>
    </citation>
    <scope>NUCLEOTIDE SEQUENCE [LARGE SCALE GENOMIC DNA]</scope>
    <source>
        <strain evidence="1 2">20_BN</strain>
    </source>
</reference>
<dbReference type="GO" id="GO:0016301">
    <property type="term" value="F:kinase activity"/>
    <property type="evidence" value="ECO:0007669"/>
    <property type="project" value="UniProtKB-KW"/>
</dbReference>